<dbReference type="InterPro" id="IPR003691">
    <property type="entry name" value="FluC"/>
</dbReference>
<comment type="similarity">
    <text evidence="7 10">Belongs to the fluoride channel Fluc/FEX (TC 1.A.43) family.</text>
</comment>
<name>A0AAU7V7P1_9ACTO</name>
<accession>A0AAU7V7P1</accession>
<keyword evidence="4 10" id="KW-1133">Transmembrane helix</keyword>
<evidence type="ECO:0000256" key="6">
    <source>
        <dbReference type="ARBA" id="ARBA00023303"/>
    </source>
</evidence>
<comment type="subcellular location">
    <subcellularLocation>
        <location evidence="1 10">Cell membrane</location>
        <topology evidence="1 10">Multi-pass membrane protein</topology>
    </subcellularLocation>
</comment>
<protein>
    <recommendedName>
        <fullName evidence="10">Fluoride-specific ion channel FluC</fullName>
    </recommendedName>
</protein>
<keyword evidence="5 10" id="KW-0472">Membrane</keyword>
<dbReference type="KEGG" id="sapp:SAC06_00430"/>
<dbReference type="RefSeq" id="WP_350258262.1">
    <property type="nucleotide sequence ID" value="NZ_CP138335.1"/>
</dbReference>
<evidence type="ECO:0000256" key="2">
    <source>
        <dbReference type="ARBA" id="ARBA00022475"/>
    </source>
</evidence>
<evidence type="ECO:0000256" key="5">
    <source>
        <dbReference type="ARBA" id="ARBA00023136"/>
    </source>
</evidence>
<feature type="transmembrane region" description="Helical" evidence="10">
    <location>
        <begin position="118"/>
        <end position="138"/>
    </location>
</feature>
<evidence type="ECO:0000256" key="9">
    <source>
        <dbReference type="ARBA" id="ARBA00049940"/>
    </source>
</evidence>
<keyword evidence="10" id="KW-0406">Ion transport</keyword>
<reference evidence="11" key="1">
    <citation type="submission" date="2023-11" db="EMBL/GenBank/DDBJ databases">
        <title>Scrofimicrobium hongkongense sp. nov., isolated from a patient with peritonitis.</title>
        <authorList>
            <person name="Lao H.Y."/>
            <person name="Wong A.Y.P."/>
            <person name="Ng T.L."/>
            <person name="Wong R.Y.L."/>
            <person name="Yau M.C.Y."/>
            <person name="Lam J.Y.W."/>
            <person name="Siu G.K.H."/>
        </authorList>
    </citation>
    <scope>NUCLEOTIDE SEQUENCE</scope>
    <source>
        <strain evidence="11">R131</strain>
    </source>
</reference>
<gene>
    <name evidence="10" type="primary">fluC</name>
    <name evidence="10" type="synonym">crcB</name>
    <name evidence="11" type="ORF">SAC06_00430</name>
</gene>
<evidence type="ECO:0000313" key="11">
    <source>
        <dbReference type="EMBL" id="XBW08062.1"/>
    </source>
</evidence>
<dbReference type="EMBL" id="CP138335">
    <property type="protein sequence ID" value="XBW08062.1"/>
    <property type="molecule type" value="Genomic_DNA"/>
</dbReference>
<organism evidence="11">
    <name type="scientific">Scrofimicrobium appendicitidis</name>
    <dbReference type="NCBI Taxonomy" id="3079930"/>
    <lineage>
        <taxon>Bacteria</taxon>
        <taxon>Bacillati</taxon>
        <taxon>Actinomycetota</taxon>
        <taxon>Actinomycetes</taxon>
        <taxon>Actinomycetales</taxon>
        <taxon>Actinomycetaceae</taxon>
        <taxon>Scrofimicrobium</taxon>
    </lineage>
</organism>
<proteinExistence type="inferred from homology"/>
<comment type="activity regulation">
    <text evidence="10">Na(+) is not transported, but it plays an essential structural role and its presence is essential for fluoride channel function.</text>
</comment>
<keyword evidence="10" id="KW-0813">Transport</keyword>
<feature type="transmembrane region" description="Helical" evidence="10">
    <location>
        <begin position="82"/>
        <end position="98"/>
    </location>
</feature>
<dbReference type="Pfam" id="PF02537">
    <property type="entry name" value="CRCB"/>
    <property type="match status" value="1"/>
</dbReference>
<keyword evidence="10" id="KW-0479">Metal-binding</keyword>
<dbReference type="AlphaFoldDB" id="A0AAU7V7P1"/>
<feature type="transmembrane region" description="Helical" evidence="10">
    <location>
        <begin position="49"/>
        <end position="70"/>
    </location>
</feature>
<dbReference type="GO" id="GO:0046872">
    <property type="term" value="F:metal ion binding"/>
    <property type="evidence" value="ECO:0007669"/>
    <property type="project" value="UniProtKB-KW"/>
</dbReference>
<feature type="binding site" evidence="10">
    <location>
        <position position="93"/>
    </location>
    <ligand>
        <name>Na(+)</name>
        <dbReference type="ChEBI" id="CHEBI:29101"/>
        <note>structural</note>
    </ligand>
</feature>
<keyword evidence="2 10" id="KW-1003">Cell membrane</keyword>
<evidence type="ECO:0000256" key="1">
    <source>
        <dbReference type="ARBA" id="ARBA00004651"/>
    </source>
</evidence>
<dbReference type="GO" id="GO:0140114">
    <property type="term" value="P:cellular detoxification of fluoride"/>
    <property type="evidence" value="ECO:0007669"/>
    <property type="project" value="UniProtKB-UniRule"/>
</dbReference>
<keyword evidence="10" id="KW-0915">Sodium</keyword>
<dbReference type="HAMAP" id="MF_00454">
    <property type="entry name" value="FluC"/>
    <property type="match status" value="1"/>
</dbReference>
<feature type="binding site" evidence="10">
    <location>
        <position position="96"/>
    </location>
    <ligand>
        <name>Na(+)</name>
        <dbReference type="ChEBI" id="CHEBI:29101"/>
        <note>structural</note>
    </ligand>
</feature>
<dbReference type="GO" id="GO:0062054">
    <property type="term" value="F:fluoride channel activity"/>
    <property type="evidence" value="ECO:0007669"/>
    <property type="project" value="UniProtKB-UniRule"/>
</dbReference>
<keyword evidence="6 10" id="KW-0407">Ion channel</keyword>
<feature type="transmembrane region" description="Helical" evidence="10">
    <location>
        <begin position="20"/>
        <end position="37"/>
    </location>
</feature>
<evidence type="ECO:0000256" key="8">
    <source>
        <dbReference type="ARBA" id="ARBA00035585"/>
    </source>
</evidence>
<evidence type="ECO:0000256" key="7">
    <source>
        <dbReference type="ARBA" id="ARBA00035120"/>
    </source>
</evidence>
<keyword evidence="3 10" id="KW-0812">Transmembrane</keyword>
<sequence>MSVFEHVIPEIDRRISGWPYLLVGLGGAAGALVRYGVSEMIPGKVWGISLFLVVINIVGAFLLGLLYSSLSKTPSDAPRRHTLTLFLGTGFMGAFTTYSEFAQALSQDLLHGQILDLLVGAIVVVGAGVLGALAGFYLGQTILKSTSATRKAGQQ</sequence>
<evidence type="ECO:0000256" key="4">
    <source>
        <dbReference type="ARBA" id="ARBA00022989"/>
    </source>
</evidence>
<evidence type="ECO:0000256" key="10">
    <source>
        <dbReference type="HAMAP-Rule" id="MF_00454"/>
    </source>
</evidence>
<comment type="catalytic activity">
    <reaction evidence="8">
        <text>fluoride(in) = fluoride(out)</text>
        <dbReference type="Rhea" id="RHEA:76159"/>
        <dbReference type="ChEBI" id="CHEBI:17051"/>
    </reaction>
    <physiologicalReaction direction="left-to-right" evidence="8">
        <dbReference type="Rhea" id="RHEA:76160"/>
    </physiologicalReaction>
</comment>
<comment type="function">
    <text evidence="9 10">Fluoride-specific ion channel. Important for reducing fluoride concentration in the cell, thus reducing its toxicity.</text>
</comment>
<dbReference type="GO" id="GO:0005886">
    <property type="term" value="C:plasma membrane"/>
    <property type="evidence" value="ECO:0007669"/>
    <property type="project" value="UniProtKB-SubCell"/>
</dbReference>
<evidence type="ECO:0000256" key="3">
    <source>
        <dbReference type="ARBA" id="ARBA00022692"/>
    </source>
</evidence>